<evidence type="ECO:0000259" key="2">
    <source>
        <dbReference type="PROSITE" id="PS50090"/>
    </source>
</evidence>
<reference evidence="3 4" key="1">
    <citation type="submission" date="2023-01" db="EMBL/GenBank/DDBJ databases">
        <authorList>
            <person name="Kreplak J."/>
        </authorList>
    </citation>
    <scope>NUCLEOTIDE SEQUENCE [LARGE SCALE GENOMIC DNA]</scope>
</reference>
<dbReference type="PANTHER" id="PTHR47211:SF4">
    <property type="entry name" value="MYB_SANT-LIKE DNA-BINDING DOMAIN PROTEIN"/>
    <property type="match status" value="1"/>
</dbReference>
<proteinExistence type="predicted"/>
<organism evidence="3 4">
    <name type="scientific">Vicia faba</name>
    <name type="common">Broad bean</name>
    <name type="synonym">Faba vulgaris</name>
    <dbReference type="NCBI Taxonomy" id="3906"/>
    <lineage>
        <taxon>Eukaryota</taxon>
        <taxon>Viridiplantae</taxon>
        <taxon>Streptophyta</taxon>
        <taxon>Embryophyta</taxon>
        <taxon>Tracheophyta</taxon>
        <taxon>Spermatophyta</taxon>
        <taxon>Magnoliopsida</taxon>
        <taxon>eudicotyledons</taxon>
        <taxon>Gunneridae</taxon>
        <taxon>Pentapetalae</taxon>
        <taxon>rosids</taxon>
        <taxon>fabids</taxon>
        <taxon>Fabales</taxon>
        <taxon>Fabaceae</taxon>
        <taxon>Papilionoideae</taxon>
        <taxon>50 kb inversion clade</taxon>
        <taxon>NPAAA clade</taxon>
        <taxon>Hologalegina</taxon>
        <taxon>IRL clade</taxon>
        <taxon>Fabeae</taxon>
        <taxon>Vicia</taxon>
    </lineage>
</organism>
<dbReference type="EMBL" id="OX451735">
    <property type="protein sequence ID" value="CAI8592088.1"/>
    <property type="molecule type" value="Genomic_DNA"/>
</dbReference>
<dbReference type="Gene3D" id="1.10.10.60">
    <property type="entry name" value="Homeodomain-like"/>
    <property type="match status" value="1"/>
</dbReference>
<dbReference type="CDD" id="cd12203">
    <property type="entry name" value="GT1"/>
    <property type="match status" value="1"/>
</dbReference>
<dbReference type="PROSITE" id="PS50090">
    <property type="entry name" value="MYB_LIKE"/>
    <property type="match status" value="1"/>
</dbReference>
<feature type="region of interest" description="Disordered" evidence="1">
    <location>
        <begin position="1"/>
        <end position="48"/>
    </location>
</feature>
<feature type="region of interest" description="Disordered" evidence="1">
    <location>
        <begin position="239"/>
        <end position="283"/>
    </location>
</feature>
<dbReference type="AlphaFoldDB" id="A0AAV0Z3E5"/>
<name>A0AAV0Z3E5_VICFA</name>
<dbReference type="Proteomes" id="UP001157006">
    <property type="component" value="Chromosome 1S"/>
</dbReference>
<dbReference type="InterPro" id="IPR001005">
    <property type="entry name" value="SANT/Myb"/>
</dbReference>
<feature type="domain" description="Myb-like" evidence="2">
    <location>
        <begin position="38"/>
        <end position="108"/>
    </location>
</feature>
<dbReference type="Pfam" id="PF13837">
    <property type="entry name" value="Myb_DNA-bind_4"/>
    <property type="match status" value="1"/>
</dbReference>
<protein>
    <recommendedName>
        <fullName evidence="2">Myb-like domain-containing protein</fullName>
    </recommendedName>
</protein>
<accession>A0AAV0Z3E5</accession>
<dbReference type="InterPro" id="IPR044822">
    <property type="entry name" value="Myb_DNA-bind_4"/>
</dbReference>
<dbReference type="PANTHER" id="PTHR47211">
    <property type="entry name" value="TRIHELIX TRANSCRIPTION FACTOR ASR3"/>
    <property type="match status" value="1"/>
</dbReference>
<sequence>MALDQPSLPSNANSVDGGDGNGNGTPPSSTVNGGEDGKPTARLPRWTRQEILVLIQGKSDAESRFKPGRNGSGFGSSEPKWALVSSYCKKHGVNRGPIQCRKRWSNLAGDYKKIKEWESQVRDETESFWLMRNDLRRERKLPGYFDREVYDILDSPAVGVAAAAAAAATVLPVAVSVSVSEAVGDEEVHIYDSNRKVSGEDGLFSDFEKDEILVSSKDVHVPSPVPISEKQFLPLLNRCQGEGNAQGTNNEKQPASNPEMGSTSQGERKRKRFPTDEEDESLQSQLIDVLEKNGKMLSEQLEAQNMNFQLDRQHQNDTASNIVAVLDKLANALGRIADKL</sequence>
<evidence type="ECO:0000313" key="3">
    <source>
        <dbReference type="EMBL" id="CAI8592088.1"/>
    </source>
</evidence>
<evidence type="ECO:0000313" key="4">
    <source>
        <dbReference type="Proteomes" id="UP001157006"/>
    </source>
</evidence>
<feature type="compositionally biased region" description="Polar residues" evidence="1">
    <location>
        <begin position="243"/>
        <end position="265"/>
    </location>
</feature>
<evidence type="ECO:0000256" key="1">
    <source>
        <dbReference type="SAM" id="MobiDB-lite"/>
    </source>
</evidence>
<gene>
    <name evidence="3" type="ORF">VFH_I022040</name>
</gene>
<keyword evidence="4" id="KW-1185">Reference proteome</keyword>